<evidence type="ECO:0000313" key="2">
    <source>
        <dbReference type="Proteomes" id="UP000245783"/>
    </source>
</evidence>
<organism evidence="1 2">
    <name type="scientific">Ceraceosorus guamensis</name>
    <dbReference type="NCBI Taxonomy" id="1522189"/>
    <lineage>
        <taxon>Eukaryota</taxon>
        <taxon>Fungi</taxon>
        <taxon>Dikarya</taxon>
        <taxon>Basidiomycota</taxon>
        <taxon>Ustilaginomycotina</taxon>
        <taxon>Exobasidiomycetes</taxon>
        <taxon>Ceraceosorales</taxon>
        <taxon>Ceraceosoraceae</taxon>
        <taxon>Ceraceosorus</taxon>
    </lineage>
</organism>
<dbReference type="EMBL" id="KZ819357">
    <property type="protein sequence ID" value="PWN45021.1"/>
    <property type="molecule type" value="Genomic_DNA"/>
</dbReference>
<accession>A0A316W8E3</accession>
<dbReference type="AlphaFoldDB" id="A0A316W8E3"/>
<dbReference type="RefSeq" id="XP_025372181.1">
    <property type="nucleotide sequence ID" value="XM_025511087.1"/>
</dbReference>
<protein>
    <submittedName>
        <fullName evidence="1">Uncharacterized protein</fullName>
    </submittedName>
</protein>
<proteinExistence type="predicted"/>
<gene>
    <name evidence="1" type="ORF">IE81DRAFT_225860</name>
</gene>
<dbReference type="Proteomes" id="UP000245783">
    <property type="component" value="Unassembled WGS sequence"/>
</dbReference>
<evidence type="ECO:0000313" key="1">
    <source>
        <dbReference type="EMBL" id="PWN45021.1"/>
    </source>
</evidence>
<name>A0A316W8E3_9BASI</name>
<keyword evidence="2" id="KW-1185">Reference proteome</keyword>
<dbReference type="InParanoid" id="A0A316W8E3"/>
<reference evidence="1 2" key="1">
    <citation type="journal article" date="2018" name="Mol. Biol. Evol.">
        <title>Broad Genomic Sampling Reveals a Smut Pathogenic Ancestry of the Fungal Clade Ustilaginomycotina.</title>
        <authorList>
            <person name="Kijpornyongpan T."/>
            <person name="Mondo S.J."/>
            <person name="Barry K."/>
            <person name="Sandor L."/>
            <person name="Lee J."/>
            <person name="Lipzen A."/>
            <person name="Pangilinan J."/>
            <person name="LaButti K."/>
            <person name="Hainaut M."/>
            <person name="Henrissat B."/>
            <person name="Grigoriev I.V."/>
            <person name="Spatafora J.W."/>
            <person name="Aime M.C."/>
        </authorList>
    </citation>
    <scope>NUCLEOTIDE SEQUENCE [LARGE SCALE GENOMIC DNA]</scope>
    <source>
        <strain evidence="1 2">MCA 4658</strain>
    </source>
</reference>
<dbReference type="GeneID" id="37032957"/>
<sequence length="167" mass="18845">MDDRLLSSFHLNRQITVLGVRHTPSGEIGRRARARLFQALPNVRHLHLTEYWPSGRSGINTEDFANLKKLERLEGFRLDLSEVVMAPAIDANGVRRQTVGDATKWCIGRLACACPRLRLVQESRNWYLITRVEGSDAVRSIVDTPASQVLSWRASLPASRETVEETP</sequence>